<dbReference type="GO" id="GO:0005524">
    <property type="term" value="F:ATP binding"/>
    <property type="evidence" value="ECO:0007669"/>
    <property type="project" value="UniProtKB-KW"/>
</dbReference>
<dbReference type="Pfam" id="PF06580">
    <property type="entry name" value="His_kinase"/>
    <property type="match status" value="1"/>
</dbReference>
<dbReference type="InterPro" id="IPR003018">
    <property type="entry name" value="GAF"/>
</dbReference>
<gene>
    <name evidence="17" type="ordered locus">Ilyop_2498</name>
</gene>
<geneLocation type="plasmid" evidence="17 18">
    <name>pILYOP01</name>
</geneLocation>
<keyword evidence="5" id="KW-0597">Phosphoprotein</keyword>
<dbReference type="Gene3D" id="3.30.450.40">
    <property type="match status" value="1"/>
</dbReference>
<keyword evidence="13 14" id="KW-0472">Membrane</keyword>
<keyword evidence="11 14" id="KW-1133">Transmembrane helix</keyword>
<evidence type="ECO:0000256" key="8">
    <source>
        <dbReference type="ARBA" id="ARBA00022741"/>
    </source>
</evidence>
<dbReference type="SMART" id="SM00065">
    <property type="entry name" value="GAF"/>
    <property type="match status" value="1"/>
</dbReference>
<dbReference type="Pfam" id="PF13185">
    <property type="entry name" value="GAF_2"/>
    <property type="match status" value="1"/>
</dbReference>
<evidence type="ECO:0000256" key="5">
    <source>
        <dbReference type="ARBA" id="ARBA00022553"/>
    </source>
</evidence>
<feature type="transmembrane region" description="Helical" evidence="14">
    <location>
        <begin position="43"/>
        <end position="61"/>
    </location>
</feature>
<dbReference type="GO" id="GO:0071555">
    <property type="term" value="P:cell wall organization"/>
    <property type="evidence" value="ECO:0007669"/>
    <property type="project" value="InterPro"/>
</dbReference>
<evidence type="ECO:0000256" key="14">
    <source>
        <dbReference type="SAM" id="Phobius"/>
    </source>
</evidence>
<evidence type="ECO:0000256" key="1">
    <source>
        <dbReference type="ARBA" id="ARBA00000085"/>
    </source>
</evidence>
<evidence type="ECO:0000256" key="12">
    <source>
        <dbReference type="ARBA" id="ARBA00023012"/>
    </source>
</evidence>
<dbReference type="OrthoDB" id="9809348at2"/>
<dbReference type="InterPro" id="IPR036890">
    <property type="entry name" value="HATPase_C_sf"/>
</dbReference>
<dbReference type="InterPro" id="IPR011620">
    <property type="entry name" value="Sig_transdc_His_kinase_LytS_TM"/>
</dbReference>
<dbReference type="Gene3D" id="3.30.565.10">
    <property type="entry name" value="Histidine kinase-like ATPase, C-terminal domain"/>
    <property type="match status" value="1"/>
</dbReference>
<comment type="subcellular location">
    <subcellularLocation>
        <location evidence="2">Cell membrane</location>
        <topology evidence="2">Multi-pass membrane protein</topology>
    </subcellularLocation>
</comment>
<dbReference type="PANTHER" id="PTHR34220">
    <property type="entry name" value="SENSOR HISTIDINE KINASE YPDA"/>
    <property type="match status" value="1"/>
</dbReference>
<dbReference type="Pfam" id="PF07694">
    <property type="entry name" value="5TM-5TMR_LYT"/>
    <property type="match status" value="1"/>
</dbReference>
<keyword evidence="7 14" id="KW-0812">Transmembrane</keyword>
<evidence type="ECO:0000256" key="4">
    <source>
        <dbReference type="ARBA" id="ARBA00022475"/>
    </source>
</evidence>
<evidence type="ECO:0000256" key="2">
    <source>
        <dbReference type="ARBA" id="ARBA00004651"/>
    </source>
</evidence>
<accession>E3HDS1</accession>
<evidence type="ECO:0000313" key="17">
    <source>
        <dbReference type="EMBL" id="ADO84257.1"/>
    </source>
</evidence>
<organism evidence="17 18">
    <name type="scientific">Ilyobacter polytropus (strain ATCC 51220 / DSM 2926 / LMG 16218 / CuHBu1)</name>
    <dbReference type="NCBI Taxonomy" id="572544"/>
    <lineage>
        <taxon>Bacteria</taxon>
        <taxon>Fusobacteriati</taxon>
        <taxon>Fusobacteriota</taxon>
        <taxon>Fusobacteriia</taxon>
        <taxon>Fusobacteriales</taxon>
        <taxon>Fusobacteriaceae</taxon>
        <taxon>Ilyobacter</taxon>
    </lineage>
</organism>
<dbReference type="GO" id="GO:0005886">
    <property type="term" value="C:plasma membrane"/>
    <property type="evidence" value="ECO:0007669"/>
    <property type="project" value="UniProtKB-SubCell"/>
</dbReference>
<dbReference type="InterPro" id="IPR029016">
    <property type="entry name" value="GAF-like_dom_sf"/>
</dbReference>
<reference evidence="17 18" key="1">
    <citation type="journal article" date="2010" name="Stand. Genomic Sci.">
        <title>Complete genome sequence of Ilyobacter polytropus type strain (CuHbu1).</title>
        <authorList>
            <person name="Sikorski J."/>
            <person name="Chertkov O."/>
            <person name="Lapidus A."/>
            <person name="Nolan M."/>
            <person name="Lucas S."/>
            <person name="Del Rio T.G."/>
            <person name="Tice H."/>
            <person name="Cheng J.F."/>
            <person name="Tapia R."/>
            <person name="Han C."/>
            <person name="Goodwin L."/>
            <person name="Pitluck S."/>
            <person name="Liolios K."/>
            <person name="Ivanova N."/>
            <person name="Mavromatis K."/>
            <person name="Mikhailova N."/>
            <person name="Pati A."/>
            <person name="Chen A."/>
            <person name="Palaniappan K."/>
            <person name="Land M."/>
            <person name="Hauser L."/>
            <person name="Chang Y.J."/>
            <person name="Jeffries C.D."/>
            <person name="Brambilla E."/>
            <person name="Yasawong M."/>
            <person name="Rohde M."/>
            <person name="Pukall R."/>
            <person name="Spring S."/>
            <person name="Goker M."/>
            <person name="Woyke T."/>
            <person name="Bristow J."/>
            <person name="Eisen J.A."/>
            <person name="Markowitz V."/>
            <person name="Hugenholtz P."/>
            <person name="Kyrpides N.C."/>
            <person name="Klenk H.P."/>
        </authorList>
    </citation>
    <scope>NUCLEOTIDE SEQUENCE [LARGE SCALE GENOMIC DNA]</scope>
    <source>
        <strain evidence="18">ATCC 51220 / DSM 2926 / LMG 16218 / CuHBu1</strain>
        <plasmid evidence="18">pILYOP01</plasmid>
    </source>
</reference>
<sequence>MLQLFNHLLNNIGYTITIAFFLSRLKAFRKIIEKEAFETRDKLILSLVFSTMAILGTYVGVDYNGAIANTRNIGVVVGGVLGGPVVGITAGIIAGIHRVLIDINGITALPCGLATILGGILSGMLYKNIGVNNRKIYGFVAGVIVENISMAFILIMSKPFHIAQDIVMNIYVPMVLANALGVSIVIAITESIQEDKEKMAGEQSKLAMEIANKTLPFFRELDNDSLKNVCRVIQESLGAKVVIITDKKDILANYSDDPEYLLTHKKIISESTKRVLDSGKLLVIESTDDETKFHCGLKDIHSAIITPLKEDDKVVGALKIYYTENSSLSSRNRYLAEGLSQLISTQLEISRLERLKEMAAKSELRALQAQINPHFLFNALHTVSSFVRMDPSKAREIIIDLSTYLRFNIESGDKLVTLERELEQVKAYVNIERARFNGKINVHYFIEEEVKRRKIPSLIIQPLVENSIKHGILKSTHSGNVWISAYRDGKDLRVEIQDDGVGIDERIIERINSEDKKPERIGLYNVHSRIKLLYGKGLLIEKLEKGTRISFLVKSGEEI</sequence>
<keyword evidence="8" id="KW-0547">Nucleotide-binding</keyword>
<evidence type="ECO:0000256" key="7">
    <source>
        <dbReference type="ARBA" id="ARBA00022692"/>
    </source>
</evidence>
<evidence type="ECO:0000313" key="18">
    <source>
        <dbReference type="Proteomes" id="UP000006875"/>
    </source>
</evidence>
<evidence type="ECO:0000256" key="10">
    <source>
        <dbReference type="ARBA" id="ARBA00022840"/>
    </source>
</evidence>
<feature type="transmembrane region" description="Helical" evidence="14">
    <location>
        <begin position="103"/>
        <end position="124"/>
    </location>
</feature>
<feature type="transmembrane region" description="Helical" evidence="14">
    <location>
        <begin position="136"/>
        <end position="156"/>
    </location>
</feature>
<keyword evidence="4" id="KW-1003">Cell membrane</keyword>
<dbReference type="SUPFAM" id="SSF55874">
    <property type="entry name" value="ATPase domain of HSP90 chaperone/DNA topoisomerase II/histidine kinase"/>
    <property type="match status" value="1"/>
</dbReference>
<keyword evidence="6 17" id="KW-0808">Transferase</keyword>
<feature type="domain" description="Histidine kinase/HSP90-like ATPase" evidence="16">
    <location>
        <begin position="455"/>
        <end position="557"/>
    </location>
</feature>
<dbReference type="RefSeq" id="WP_013388916.1">
    <property type="nucleotide sequence ID" value="NC_014633.1"/>
</dbReference>
<dbReference type="AlphaFoldDB" id="E3HDS1"/>
<name>E3HDS1_ILYPC</name>
<dbReference type="KEGG" id="ipo:Ilyop_2498"/>
<protein>
    <recommendedName>
        <fullName evidence="3">histidine kinase</fullName>
        <ecNumber evidence="3">2.7.13.3</ecNumber>
    </recommendedName>
</protein>
<feature type="transmembrane region" description="Helical" evidence="14">
    <location>
        <begin position="73"/>
        <end position="96"/>
    </location>
</feature>
<dbReference type="InterPro" id="IPR010559">
    <property type="entry name" value="Sig_transdc_His_kin_internal"/>
</dbReference>
<evidence type="ECO:0000256" key="9">
    <source>
        <dbReference type="ARBA" id="ARBA00022777"/>
    </source>
</evidence>
<dbReference type="GO" id="GO:0000155">
    <property type="term" value="F:phosphorelay sensor kinase activity"/>
    <property type="evidence" value="ECO:0007669"/>
    <property type="project" value="InterPro"/>
</dbReference>
<keyword evidence="10" id="KW-0067">ATP-binding</keyword>
<dbReference type="SMART" id="SM00387">
    <property type="entry name" value="HATPase_c"/>
    <property type="match status" value="1"/>
</dbReference>
<evidence type="ECO:0000259" key="16">
    <source>
        <dbReference type="SMART" id="SM00387"/>
    </source>
</evidence>
<keyword evidence="9 17" id="KW-0418">Kinase</keyword>
<dbReference type="SUPFAM" id="SSF55781">
    <property type="entry name" value="GAF domain-like"/>
    <property type="match status" value="1"/>
</dbReference>
<comment type="catalytic activity">
    <reaction evidence="1">
        <text>ATP + protein L-histidine = ADP + protein N-phospho-L-histidine.</text>
        <dbReference type="EC" id="2.7.13.3"/>
    </reaction>
</comment>
<keyword evidence="17" id="KW-0614">Plasmid</keyword>
<dbReference type="Gene3D" id="1.10.1760.20">
    <property type="match status" value="1"/>
</dbReference>
<feature type="domain" description="GAF" evidence="15">
    <location>
        <begin position="221"/>
        <end position="357"/>
    </location>
</feature>
<dbReference type="HOGENOM" id="CLU_020473_3_3_0"/>
<feature type="transmembrane region" description="Helical" evidence="14">
    <location>
        <begin position="6"/>
        <end position="22"/>
    </location>
</feature>
<dbReference type="InterPro" id="IPR050640">
    <property type="entry name" value="Bact_2-comp_sensor_kinase"/>
</dbReference>
<dbReference type="EC" id="2.7.13.3" evidence="3"/>
<dbReference type="EMBL" id="CP002282">
    <property type="protein sequence ID" value="ADO84257.1"/>
    <property type="molecule type" value="Genomic_DNA"/>
</dbReference>
<evidence type="ECO:0000256" key="11">
    <source>
        <dbReference type="ARBA" id="ARBA00022989"/>
    </source>
</evidence>
<dbReference type="PANTHER" id="PTHR34220:SF7">
    <property type="entry name" value="SENSOR HISTIDINE KINASE YPDA"/>
    <property type="match status" value="1"/>
</dbReference>
<keyword evidence="12" id="KW-0902">Two-component regulatory system</keyword>
<dbReference type="Pfam" id="PF02518">
    <property type="entry name" value="HATPase_c"/>
    <property type="match status" value="1"/>
</dbReference>
<evidence type="ECO:0000259" key="15">
    <source>
        <dbReference type="SMART" id="SM00065"/>
    </source>
</evidence>
<keyword evidence="18" id="KW-1185">Reference proteome</keyword>
<evidence type="ECO:0000256" key="6">
    <source>
        <dbReference type="ARBA" id="ARBA00022679"/>
    </source>
</evidence>
<evidence type="ECO:0000256" key="3">
    <source>
        <dbReference type="ARBA" id="ARBA00012438"/>
    </source>
</evidence>
<proteinExistence type="predicted"/>
<dbReference type="InterPro" id="IPR003594">
    <property type="entry name" value="HATPase_dom"/>
</dbReference>
<feature type="transmembrane region" description="Helical" evidence="14">
    <location>
        <begin position="168"/>
        <end position="188"/>
    </location>
</feature>
<dbReference type="Proteomes" id="UP000006875">
    <property type="component" value="Plasmid pILYOP01"/>
</dbReference>
<evidence type="ECO:0000256" key="13">
    <source>
        <dbReference type="ARBA" id="ARBA00023136"/>
    </source>
</evidence>